<dbReference type="PANTHER" id="PTHR43668">
    <property type="entry name" value="ALLANTOINASE"/>
    <property type="match status" value="1"/>
</dbReference>
<reference evidence="8 9" key="1">
    <citation type="submission" date="2018-08" db="EMBL/GenBank/DDBJ databases">
        <title>A genome reference for cultivated species of the human gut microbiota.</title>
        <authorList>
            <person name="Zou Y."/>
            <person name="Xue W."/>
            <person name="Luo G."/>
        </authorList>
    </citation>
    <scope>NUCLEOTIDE SEQUENCE [LARGE SCALE GENOMIC DNA]</scope>
    <source>
        <strain evidence="8 9">AM07-24</strain>
    </source>
</reference>
<dbReference type="GO" id="GO:0008270">
    <property type="term" value="F:zinc ion binding"/>
    <property type="evidence" value="ECO:0007669"/>
    <property type="project" value="UniProtKB-UniRule"/>
</dbReference>
<feature type="binding site" evidence="6">
    <location>
        <position position="152"/>
    </location>
    <ligand>
        <name>Zn(2+)</name>
        <dbReference type="ChEBI" id="CHEBI:29105"/>
        <label>2</label>
    </ligand>
</feature>
<evidence type="ECO:0000256" key="4">
    <source>
        <dbReference type="ARBA" id="ARBA00022801"/>
    </source>
</evidence>
<evidence type="ECO:0000256" key="5">
    <source>
        <dbReference type="ARBA" id="ARBA00022975"/>
    </source>
</evidence>
<dbReference type="STRING" id="1776384.GCA_900086585_00976"/>
<dbReference type="GO" id="GO:0005737">
    <property type="term" value="C:cytoplasm"/>
    <property type="evidence" value="ECO:0007669"/>
    <property type="project" value="TreeGrafter"/>
</dbReference>
<feature type="binding site" evidence="6">
    <location>
        <position position="277"/>
    </location>
    <ligand>
        <name>substrate</name>
    </ligand>
</feature>
<feature type="active site" evidence="6">
    <location>
        <position position="304"/>
    </location>
</feature>
<dbReference type="GO" id="GO:0044205">
    <property type="term" value="P:'de novo' UMP biosynthetic process"/>
    <property type="evidence" value="ECO:0007669"/>
    <property type="project" value="UniProtKB-UniRule"/>
</dbReference>
<dbReference type="InterPro" id="IPR032466">
    <property type="entry name" value="Metal_Hydrolase"/>
</dbReference>
<comment type="function">
    <text evidence="1 6">Catalyzes the reversible cyclization of carbamoyl aspartate to dihydroorotate.</text>
</comment>
<dbReference type="GO" id="GO:0006145">
    <property type="term" value="P:purine nucleobase catabolic process"/>
    <property type="evidence" value="ECO:0007669"/>
    <property type="project" value="TreeGrafter"/>
</dbReference>
<keyword evidence="3 6" id="KW-0479">Metal-binding</keyword>
<evidence type="ECO:0000256" key="2">
    <source>
        <dbReference type="ARBA" id="ARBA00010286"/>
    </source>
</evidence>
<gene>
    <name evidence="6" type="primary">pyrC</name>
    <name evidence="8" type="ORF">DW099_12025</name>
</gene>
<feature type="binding site" evidence="6">
    <location>
        <position position="179"/>
    </location>
    <ligand>
        <name>Zn(2+)</name>
        <dbReference type="ChEBI" id="CHEBI:29105"/>
        <label>2</label>
    </ligand>
</feature>
<dbReference type="GO" id="GO:0004151">
    <property type="term" value="F:dihydroorotase activity"/>
    <property type="evidence" value="ECO:0007669"/>
    <property type="project" value="UniProtKB-UniRule"/>
</dbReference>
<comment type="similarity">
    <text evidence="2 6">Belongs to the metallo-dependent hydrolases superfamily. DHOase family. Class I DHOase subfamily.</text>
</comment>
<feature type="binding site" evidence="6">
    <location>
        <position position="232"/>
    </location>
    <ligand>
        <name>Zn(2+)</name>
        <dbReference type="ChEBI" id="CHEBI:29105"/>
        <label>2</label>
    </ligand>
</feature>
<protein>
    <recommendedName>
        <fullName evidence="6">Dihydroorotase</fullName>
        <shortName evidence="6">DHOase</shortName>
        <ecNumber evidence="6">3.5.2.3</ecNumber>
    </recommendedName>
</protein>
<dbReference type="RefSeq" id="WP_118335864.1">
    <property type="nucleotide sequence ID" value="NZ_AP025567.1"/>
</dbReference>
<dbReference type="Pfam" id="PF12890">
    <property type="entry name" value="DHOase"/>
    <property type="match status" value="1"/>
</dbReference>
<feature type="binding site" evidence="6">
    <location>
        <position position="60"/>
    </location>
    <ligand>
        <name>Zn(2+)</name>
        <dbReference type="ChEBI" id="CHEBI:29105"/>
        <label>1</label>
    </ligand>
</feature>
<dbReference type="CDD" id="cd01317">
    <property type="entry name" value="DHOase_IIa"/>
    <property type="match status" value="1"/>
</dbReference>
<comment type="caution">
    <text evidence="8">The sequence shown here is derived from an EMBL/GenBank/DDBJ whole genome shotgun (WGS) entry which is preliminary data.</text>
</comment>
<feature type="binding site" evidence="6">
    <location>
        <position position="308"/>
    </location>
    <ligand>
        <name>substrate</name>
    </ligand>
</feature>
<dbReference type="InterPro" id="IPR002195">
    <property type="entry name" value="Dihydroorotase_CS"/>
</dbReference>
<dbReference type="InterPro" id="IPR050138">
    <property type="entry name" value="DHOase/Allantoinase_Hydrolase"/>
</dbReference>
<dbReference type="NCBIfam" id="TIGR00857">
    <property type="entry name" value="pyrC_multi"/>
    <property type="match status" value="1"/>
</dbReference>
<evidence type="ECO:0000313" key="9">
    <source>
        <dbReference type="Proteomes" id="UP000284841"/>
    </source>
</evidence>
<feature type="binding site" evidence="6">
    <location>
        <position position="94"/>
    </location>
    <ligand>
        <name>substrate</name>
    </ligand>
</feature>
<dbReference type="InterPro" id="IPR024403">
    <property type="entry name" value="DHOase_cat"/>
</dbReference>
<evidence type="ECO:0000313" key="8">
    <source>
        <dbReference type="EMBL" id="RHJ87418.1"/>
    </source>
</evidence>
<dbReference type="PANTHER" id="PTHR43668:SF2">
    <property type="entry name" value="ALLANTOINASE"/>
    <property type="match status" value="1"/>
</dbReference>
<name>A0A415E1G5_9FIRM</name>
<organism evidence="8 9">
    <name type="scientific">Emergencia timonensis</name>
    <dbReference type="NCBI Taxonomy" id="1776384"/>
    <lineage>
        <taxon>Bacteria</taxon>
        <taxon>Bacillati</taxon>
        <taxon>Bacillota</taxon>
        <taxon>Clostridia</taxon>
        <taxon>Peptostreptococcales</taxon>
        <taxon>Anaerovoracaceae</taxon>
        <taxon>Emergencia</taxon>
    </lineage>
</organism>
<feature type="binding site" evidence="6">
    <location>
        <begin position="62"/>
        <end position="64"/>
    </location>
    <ligand>
        <name>substrate</name>
    </ligand>
</feature>
<feature type="binding site" evidence="6">
    <location>
        <position position="304"/>
    </location>
    <ligand>
        <name>Zn(2+)</name>
        <dbReference type="ChEBI" id="CHEBI:29105"/>
        <label>1</label>
    </ligand>
</feature>
<feature type="binding site" evidence="6">
    <location>
        <position position="152"/>
    </location>
    <ligand>
        <name>Zn(2+)</name>
        <dbReference type="ChEBI" id="CHEBI:29105"/>
        <label>1</label>
    </ligand>
</feature>
<dbReference type="HAMAP" id="MF_00220_B">
    <property type="entry name" value="PyrC_classI_B"/>
    <property type="match status" value="1"/>
</dbReference>
<dbReference type="InterPro" id="IPR011059">
    <property type="entry name" value="Metal-dep_hydrolase_composite"/>
</dbReference>
<dbReference type="PROSITE" id="PS00482">
    <property type="entry name" value="DIHYDROOROTASE_1"/>
    <property type="match status" value="1"/>
</dbReference>
<dbReference type="GO" id="GO:0004038">
    <property type="term" value="F:allantoinase activity"/>
    <property type="evidence" value="ECO:0007669"/>
    <property type="project" value="TreeGrafter"/>
</dbReference>
<dbReference type="Proteomes" id="UP000284841">
    <property type="component" value="Unassembled WGS sequence"/>
</dbReference>
<dbReference type="EMBL" id="QRMS01000003">
    <property type="protein sequence ID" value="RHJ87418.1"/>
    <property type="molecule type" value="Genomic_DNA"/>
</dbReference>
<keyword evidence="4 6" id="KW-0378">Hydrolase</keyword>
<dbReference type="SUPFAM" id="SSF51338">
    <property type="entry name" value="Composite domain of metallo-dependent hydrolases"/>
    <property type="match status" value="1"/>
</dbReference>
<evidence type="ECO:0000259" key="7">
    <source>
        <dbReference type="Pfam" id="PF12890"/>
    </source>
</evidence>
<evidence type="ECO:0000256" key="1">
    <source>
        <dbReference type="ARBA" id="ARBA00002368"/>
    </source>
</evidence>
<evidence type="ECO:0000256" key="3">
    <source>
        <dbReference type="ARBA" id="ARBA00022723"/>
    </source>
</evidence>
<keyword evidence="5 6" id="KW-0665">Pyrimidine biosynthesis</keyword>
<dbReference type="AlphaFoldDB" id="A0A415E1G5"/>
<dbReference type="PROSITE" id="PS00483">
    <property type="entry name" value="DIHYDROOROTASE_2"/>
    <property type="match status" value="1"/>
</dbReference>
<feature type="binding site" evidence="6">
    <location>
        <position position="62"/>
    </location>
    <ligand>
        <name>Zn(2+)</name>
        <dbReference type="ChEBI" id="CHEBI:29105"/>
        <label>1</label>
    </ligand>
</feature>
<accession>A0A415E1G5</accession>
<dbReference type="UniPathway" id="UPA00070">
    <property type="reaction ID" value="UER00117"/>
</dbReference>
<sequence length="426" mass="46598">MTTLFKNGTVFTPRGFEKRDVFVSNGKVFVNSLSSLNIESADSVVDCTGKVIVPGFTDVHVHLREPGFFYKETIATGTAAAARGGYTCICPMPNLNPVPSTLEALQIQLDLIKDNAKVKVIPYGTITMEQNGRSALADMEELAPHVCAFSDDGKGVQTGDLMESAMERAKKLNKLIVAHCEDESLLDGGYIHDGTYAREHGHKGICSESEWKQVERDVELAEKTGAGYHVCHISTKETVDIIRRAKAKGIDVTCETGPHYLVLSDADLQEDGRFKMNPPLRDAKDRDALIAGIQDGTIDMIATDHAPHSAEEKARGLEKSAFGIVGLETSFPILYTYLVKKGIISLEKLIELMSVNPRRRFGLSGGTIEDGQPADLTVIDLARHYTIDPAEFASMGKSTPFTGWEVDGRIIMTLVEGEIRYEETTA</sequence>
<keyword evidence="6" id="KW-0862">Zinc</keyword>
<dbReference type="InterPro" id="IPR004722">
    <property type="entry name" value="DHOase"/>
</dbReference>
<keyword evidence="9" id="KW-1185">Reference proteome</keyword>
<comment type="catalytic activity">
    <reaction evidence="6">
        <text>(S)-dihydroorotate + H2O = N-carbamoyl-L-aspartate + H(+)</text>
        <dbReference type="Rhea" id="RHEA:24296"/>
        <dbReference type="ChEBI" id="CHEBI:15377"/>
        <dbReference type="ChEBI" id="CHEBI:15378"/>
        <dbReference type="ChEBI" id="CHEBI:30864"/>
        <dbReference type="ChEBI" id="CHEBI:32814"/>
        <dbReference type="EC" id="3.5.2.3"/>
    </reaction>
</comment>
<dbReference type="Gene3D" id="3.20.20.140">
    <property type="entry name" value="Metal-dependent hydrolases"/>
    <property type="match status" value="1"/>
</dbReference>
<feature type="binding site" evidence="6">
    <location>
        <begin position="322"/>
        <end position="323"/>
    </location>
    <ligand>
        <name>substrate</name>
    </ligand>
</feature>
<dbReference type="EC" id="3.5.2.3" evidence="6"/>
<comment type="cofactor">
    <cofactor evidence="6">
        <name>Zn(2+)</name>
        <dbReference type="ChEBI" id="CHEBI:29105"/>
    </cofactor>
    <text evidence="6">Binds 2 Zn(2+) ions per subunit.</text>
</comment>
<dbReference type="OrthoDB" id="9765462at2"/>
<proteinExistence type="inferred from homology"/>
<feature type="domain" description="Dihydroorotase catalytic" evidence="7">
    <location>
        <begin position="49"/>
        <end position="237"/>
    </location>
</feature>
<dbReference type="SUPFAM" id="SSF51556">
    <property type="entry name" value="Metallo-dependent hydrolases"/>
    <property type="match status" value="1"/>
</dbReference>
<comment type="pathway">
    <text evidence="6">Pyrimidine metabolism; UMP biosynthesis via de novo pathway; (S)-dihydroorotate from bicarbonate: step 3/3.</text>
</comment>
<evidence type="ECO:0000256" key="6">
    <source>
        <dbReference type="HAMAP-Rule" id="MF_00220"/>
    </source>
</evidence>